<sequence length="50" mass="5505">LKKDENEQAGTVARAFAQKNIVQQVGVDSLKNLQRTTTRPQTALQIAVII</sequence>
<accession>A0A183D5S6</accession>
<evidence type="ECO:0000313" key="1">
    <source>
        <dbReference type="WBParaSite" id="GPUH_0000407401-mRNA-1"/>
    </source>
</evidence>
<organism evidence="1">
    <name type="scientific">Gongylonema pulchrum</name>
    <dbReference type="NCBI Taxonomy" id="637853"/>
    <lineage>
        <taxon>Eukaryota</taxon>
        <taxon>Metazoa</taxon>
        <taxon>Ecdysozoa</taxon>
        <taxon>Nematoda</taxon>
        <taxon>Chromadorea</taxon>
        <taxon>Rhabditida</taxon>
        <taxon>Spirurina</taxon>
        <taxon>Spiruromorpha</taxon>
        <taxon>Spiruroidea</taxon>
        <taxon>Gongylonematidae</taxon>
        <taxon>Gongylonema</taxon>
    </lineage>
</organism>
<dbReference type="WBParaSite" id="GPUH_0000407401-mRNA-1">
    <property type="protein sequence ID" value="GPUH_0000407401-mRNA-1"/>
    <property type="gene ID" value="GPUH_0000407401"/>
</dbReference>
<name>A0A183D5S6_9BILA</name>
<dbReference type="AlphaFoldDB" id="A0A183D5S6"/>
<protein>
    <submittedName>
        <fullName evidence="1">Prohibitin</fullName>
    </submittedName>
</protein>
<reference evidence="1" key="1">
    <citation type="submission" date="2016-06" db="UniProtKB">
        <authorList>
            <consortium name="WormBaseParasite"/>
        </authorList>
    </citation>
    <scope>IDENTIFICATION</scope>
</reference>
<proteinExistence type="predicted"/>